<dbReference type="PROSITE" id="PS51371">
    <property type="entry name" value="CBS"/>
    <property type="match status" value="3"/>
</dbReference>
<accession>A0A7M7KQD1</accession>
<name>A0A7M7KQD1_VARDE</name>
<dbReference type="InterPro" id="IPR050511">
    <property type="entry name" value="AMPK_gamma/SDS23_families"/>
</dbReference>
<dbReference type="InterPro" id="IPR046342">
    <property type="entry name" value="CBS_dom_sf"/>
</dbReference>
<evidence type="ECO:0000256" key="3">
    <source>
        <dbReference type="ARBA" id="ARBA00023122"/>
    </source>
</evidence>
<dbReference type="PANTHER" id="PTHR13780:SF35">
    <property type="entry name" value="LD22662P"/>
    <property type="match status" value="1"/>
</dbReference>
<dbReference type="GO" id="GO:0031588">
    <property type="term" value="C:nucleotide-activated protein kinase complex"/>
    <property type="evidence" value="ECO:0007669"/>
    <property type="project" value="TreeGrafter"/>
</dbReference>
<proteinExistence type="inferred from homology"/>
<dbReference type="GO" id="GO:0019887">
    <property type="term" value="F:protein kinase regulator activity"/>
    <property type="evidence" value="ECO:0007669"/>
    <property type="project" value="TreeGrafter"/>
</dbReference>
<evidence type="ECO:0000256" key="5">
    <source>
        <dbReference type="PROSITE-ProRule" id="PRU00703"/>
    </source>
</evidence>
<dbReference type="KEGG" id="vde:111252871"/>
<evidence type="ECO:0000256" key="2">
    <source>
        <dbReference type="ARBA" id="ARBA00022737"/>
    </source>
</evidence>
<dbReference type="Proteomes" id="UP000594260">
    <property type="component" value="Unplaced"/>
</dbReference>
<feature type="domain" description="CBS" evidence="7">
    <location>
        <begin position="564"/>
        <end position="620"/>
    </location>
</feature>
<dbReference type="CDD" id="cd04618">
    <property type="entry name" value="CBS_euAMPK_gamma-like_repeat1"/>
    <property type="match status" value="1"/>
</dbReference>
<dbReference type="SMART" id="SM00116">
    <property type="entry name" value="CBS"/>
    <property type="match status" value="4"/>
</dbReference>
<feature type="compositionally biased region" description="Basic and acidic residues" evidence="6">
    <location>
        <begin position="118"/>
        <end position="129"/>
    </location>
</feature>
<dbReference type="GeneID" id="111252871"/>
<feature type="region of interest" description="Disordered" evidence="6">
    <location>
        <begin position="159"/>
        <end position="222"/>
    </location>
</feature>
<dbReference type="CDD" id="cd04641">
    <property type="entry name" value="CBS_euAMPK_gamma-like_repeat2"/>
    <property type="match status" value="1"/>
</dbReference>
<dbReference type="PANTHER" id="PTHR13780">
    <property type="entry name" value="AMP-ACTIVATED PROTEIN KINASE, GAMMA REGULATORY SUBUNIT"/>
    <property type="match status" value="1"/>
</dbReference>
<feature type="compositionally biased region" description="Low complexity" evidence="6">
    <location>
        <begin position="163"/>
        <end position="173"/>
    </location>
</feature>
<dbReference type="InterPro" id="IPR000644">
    <property type="entry name" value="CBS_dom"/>
</dbReference>
<comment type="subunit">
    <text evidence="4">AMPK is a heterotrimer of an alpha catalytic subunit (PRKAA1 or PRKAA2), a beta (PRKAB1 or PRKAB2) and a gamma non-catalytic subunits (PRKAG1, PRKAG2 or PRKAG3). Interacts with FNIP1 and FNIP2.</text>
</comment>
<evidence type="ECO:0000256" key="1">
    <source>
        <dbReference type="ARBA" id="ARBA00006750"/>
    </source>
</evidence>
<dbReference type="AlphaFoldDB" id="A0A7M7KQD1"/>
<evidence type="ECO:0000259" key="7">
    <source>
        <dbReference type="PROSITE" id="PS51371"/>
    </source>
</evidence>
<feature type="compositionally biased region" description="Low complexity" evidence="6">
    <location>
        <begin position="93"/>
        <end position="112"/>
    </location>
</feature>
<keyword evidence="2" id="KW-0677">Repeat</keyword>
<dbReference type="SUPFAM" id="SSF54631">
    <property type="entry name" value="CBS-domain pair"/>
    <property type="match status" value="2"/>
</dbReference>
<dbReference type="Gene3D" id="3.10.580.10">
    <property type="entry name" value="CBS-domain"/>
    <property type="match status" value="2"/>
</dbReference>
<dbReference type="GO" id="GO:0005737">
    <property type="term" value="C:cytoplasm"/>
    <property type="evidence" value="ECO:0007669"/>
    <property type="project" value="TreeGrafter"/>
</dbReference>
<reference evidence="8" key="1">
    <citation type="submission" date="2021-01" db="UniProtKB">
        <authorList>
            <consortium name="EnsemblMetazoa"/>
        </authorList>
    </citation>
    <scope>IDENTIFICATION</scope>
</reference>
<dbReference type="GO" id="GO:0005634">
    <property type="term" value="C:nucleus"/>
    <property type="evidence" value="ECO:0007669"/>
    <property type="project" value="TreeGrafter"/>
</dbReference>
<dbReference type="OrthoDB" id="449052at2759"/>
<feature type="domain" description="CBS" evidence="7">
    <location>
        <begin position="489"/>
        <end position="547"/>
    </location>
</feature>
<dbReference type="EnsemblMetazoa" id="XM_022811437">
    <property type="protein sequence ID" value="XP_022667172"/>
    <property type="gene ID" value="LOC111252871"/>
</dbReference>
<organism evidence="8 9">
    <name type="scientific">Varroa destructor</name>
    <name type="common">Honeybee mite</name>
    <dbReference type="NCBI Taxonomy" id="109461"/>
    <lineage>
        <taxon>Eukaryota</taxon>
        <taxon>Metazoa</taxon>
        <taxon>Ecdysozoa</taxon>
        <taxon>Arthropoda</taxon>
        <taxon>Chelicerata</taxon>
        <taxon>Arachnida</taxon>
        <taxon>Acari</taxon>
        <taxon>Parasitiformes</taxon>
        <taxon>Mesostigmata</taxon>
        <taxon>Gamasina</taxon>
        <taxon>Dermanyssoidea</taxon>
        <taxon>Varroidae</taxon>
        <taxon>Varroa</taxon>
    </lineage>
</organism>
<dbReference type="InParanoid" id="A0A7M7KQD1"/>
<comment type="similarity">
    <text evidence="1">Belongs to the 5'-AMP-activated protein kinase gamma subunit family.</text>
</comment>
<sequence length="789" mass="87863">MKGVKSDFGSTRKVMATSADAAYFRYLHGVHADVTGKTSTVAETLSLPGSPEQGYEAMEAPQRHVNSPFSFRSELVCDRRVRHLSSTEDEPISPSGCGSHSKESSSSQTHSSAILETFRPRSKSDSKELIKHHKPPASNIMSALKNSVHTHNWFSTSGGGSLNGSNSPSSSPTYESPHGPLSFSGHSGNQSPSTLMYPSFSDGFDYRPQQRPRSGSESKSGAVAKVMDMFRARSQSMSLTTDGKAKKVSHSQSASLFRRHSIDPDRRRNGVGVIRTSDRLLDSGSVDHGHHTALIYRTHSHGAVGHGAVRVHRLDSQMSDGYSQFDSLASTSVYGLLLLCCCCCRRRRRLFNQVLKEYGRDRRLAPMILTSSDTSICEDRIDIEDLGADESLLFVKFFRYYHCYDLIPLSAKLVVFDTQLQVKKAFFALESNGVRAAPLWDSAQQQFVGMLTISDFIQMLRKYYRNPQLQMDELEQHKIDTWRTVLTNMQRLLVSIGPDASLCDAIIALIHQRVHRLPVIDPQTGNVLYVLTHKRILRFLFLYFYDLPHSTYLDKSIRELNVGTFENIATCTPDTPLIVALDTFVERRVSALPVVANDGRVVDIYAKFDVINLAAEKTYSKLDMSVGQALEFRNEFFEGVLTCSADDSLLELDKYINRVKDFGIQVYGTVCDQSSPEVMKKIVVAEVHRLVIADDNGCCVGIVSLSDILLFLVLNPLGMERPASRAYLMRTTSSERENGPVAEEPELEATANAFGEQAVVNSWRRSSTLDDTELRSSVDLPLEMPGSLF</sequence>
<dbReference type="Pfam" id="PF00571">
    <property type="entry name" value="CBS"/>
    <property type="match status" value="3"/>
</dbReference>
<feature type="region of interest" description="Disordered" evidence="6">
    <location>
        <begin position="85"/>
        <end position="138"/>
    </location>
</feature>
<keyword evidence="9" id="KW-1185">Reference proteome</keyword>
<evidence type="ECO:0000313" key="8">
    <source>
        <dbReference type="EnsemblMetazoa" id="XP_022667172"/>
    </source>
</evidence>
<feature type="domain" description="CBS" evidence="7">
    <location>
        <begin position="406"/>
        <end position="468"/>
    </location>
</feature>
<keyword evidence="3 5" id="KW-0129">CBS domain</keyword>
<dbReference type="GO" id="GO:0016208">
    <property type="term" value="F:AMP binding"/>
    <property type="evidence" value="ECO:0007669"/>
    <property type="project" value="TreeGrafter"/>
</dbReference>
<protein>
    <recommendedName>
        <fullName evidence="7">CBS domain-containing protein</fullName>
    </recommendedName>
</protein>
<evidence type="ECO:0000313" key="9">
    <source>
        <dbReference type="Proteomes" id="UP000594260"/>
    </source>
</evidence>
<evidence type="ECO:0000256" key="6">
    <source>
        <dbReference type="SAM" id="MobiDB-lite"/>
    </source>
</evidence>
<evidence type="ECO:0000256" key="4">
    <source>
        <dbReference type="ARBA" id="ARBA00025878"/>
    </source>
</evidence>
<feature type="compositionally biased region" description="Polar residues" evidence="6">
    <location>
        <begin position="184"/>
        <end position="196"/>
    </location>
</feature>
<dbReference type="GO" id="GO:0019901">
    <property type="term" value="F:protein kinase binding"/>
    <property type="evidence" value="ECO:0007669"/>
    <property type="project" value="TreeGrafter"/>
</dbReference>
<dbReference type="RefSeq" id="XP_022667172.1">
    <property type="nucleotide sequence ID" value="XM_022811437.1"/>
</dbReference>